<evidence type="ECO:0000313" key="3">
    <source>
        <dbReference type="EMBL" id="CUU56685.1"/>
    </source>
</evidence>
<name>A0A0S4QMH2_9ACTN</name>
<dbReference type="InterPro" id="IPR001128">
    <property type="entry name" value="Cyt_P450"/>
</dbReference>
<dbReference type="PANTHER" id="PTHR46696">
    <property type="entry name" value="P450, PUTATIVE (EUROFUNG)-RELATED"/>
    <property type="match status" value="1"/>
</dbReference>
<organism evidence="3 4">
    <name type="scientific">Parafrankia irregularis</name>
    <dbReference type="NCBI Taxonomy" id="795642"/>
    <lineage>
        <taxon>Bacteria</taxon>
        <taxon>Bacillati</taxon>
        <taxon>Actinomycetota</taxon>
        <taxon>Actinomycetes</taxon>
        <taxon>Frankiales</taxon>
        <taxon>Frankiaceae</taxon>
        <taxon>Parafrankia</taxon>
    </lineage>
</organism>
<dbReference type="InterPro" id="IPR002397">
    <property type="entry name" value="Cyt_P450_B"/>
</dbReference>
<dbReference type="InterPro" id="IPR036396">
    <property type="entry name" value="Cyt_P450_sf"/>
</dbReference>
<protein>
    <submittedName>
        <fullName evidence="3">Cytochrome P450</fullName>
    </submittedName>
</protein>
<dbReference type="Proteomes" id="UP000198802">
    <property type="component" value="Unassembled WGS sequence"/>
</dbReference>
<evidence type="ECO:0000256" key="1">
    <source>
        <dbReference type="ARBA" id="ARBA00010617"/>
    </source>
</evidence>
<gene>
    <name evidence="3" type="ORF">Ga0074812_108213</name>
</gene>
<keyword evidence="2" id="KW-0479">Metal-binding</keyword>
<dbReference type="PANTHER" id="PTHR46696:SF3">
    <property type="entry name" value="PULCHERRIMINIC ACID SYNTHASE"/>
    <property type="match status" value="1"/>
</dbReference>
<dbReference type="GO" id="GO:0004497">
    <property type="term" value="F:monooxygenase activity"/>
    <property type="evidence" value="ECO:0007669"/>
    <property type="project" value="UniProtKB-KW"/>
</dbReference>
<keyword evidence="2" id="KW-0503">Monooxygenase</keyword>
<keyword evidence="4" id="KW-1185">Reference proteome</keyword>
<evidence type="ECO:0000313" key="4">
    <source>
        <dbReference type="Proteomes" id="UP000198802"/>
    </source>
</evidence>
<reference evidence="4" key="1">
    <citation type="submission" date="2015-11" db="EMBL/GenBank/DDBJ databases">
        <authorList>
            <person name="Varghese N."/>
        </authorList>
    </citation>
    <scope>NUCLEOTIDE SEQUENCE [LARGE SCALE GENOMIC DNA]</scope>
    <source>
        <strain evidence="4">DSM 45899</strain>
    </source>
</reference>
<accession>A0A0S4QMH2</accession>
<dbReference type="GO" id="GO:0020037">
    <property type="term" value="F:heme binding"/>
    <property type="evidence" value="ECO:0007669"/>
    <property type="project" value="InterPro"/>
</dbReference>
<dbReference type="EMBL" id="FAOZ01000008">
    <property type="protein sequence ID" value="CUU56685.1"/>
    <property type="molecule type" value="Genomic_DNA"/>
</dbReference>
<keyword evidence="2" id="KW-0408">Iron</keyword>
<dbReference type="GO" id="GO:0016705">
    <property type="term" value="F:oxidoreductase activity, acting on paired donors, with incorporation or reduction of molecular oxygen"/>
    <property type="evidence" value="ECO:0007669"/>
    <property type="project" value="InterPro"/>
</dbReference>
<dbReference type="AlphaFoldDB" id="A0A0S4QMH2"/>
<dbReference type="PRINTS" id="PR00385">
    <property type="entry name" value="P450"/>
</dbReference>
<dbReference type="GO" id="GO:0005506">
    <property type="term" value="F:iron ion binding"/>
    <property type="evidence" value="ECO:0007669"/>
    <property type="project" value="InterPro"/>
</dbReference>
<dbReference type="SUPFAM" id="SSF48264">
    <property type="entry name" value="Cytochrome P450"/>
    <property type="match status" value="1"/>
</dbReference>
<sequence>MVASDVPTLDPQRIRELFDLRSDVYAARGGAFETDPYPAFHQLRETGPVHPGIVGPLVGFHGEAFFQGLPYPELPHFSVFDHATCQSVLRDNDTFVSAPSAPGPERAMADTLLLYMDGVKHRRYRALVQPSFVPKRGGWWSERWIESTVRALLDAIEPLGRSDLNVDFCAAIPLLTICGSFGIGVSDALRIREAATADGRDAHTLVDILAPIIAERRREPADDLISVLVQAEVTEEDGERHRLSDVDILGFSHLLLAAGSGTTWKQMGITLLALLTHPQWLAAARADRAVLRAAIEESLRWTPTDPMFSRYATKDTTLGGVDVPAGSVIHLCFGAANRDPARWERPDEFDPSRPPGAHLGFGGGPHICLGMHVARAEILTAISALLDRLPNLRLDPDAETPRIIGMYERGPTAVPVVWG</sequence>
<dbReference type="RefSeq" id="WP_091277357.1">
    <property type="nucleotide sequence ID" value="NZ_FAOZ01000008.1"/>
</dbReference>
<keyword evidence="2" id="KW-0560">Oxidoreductase</keyword>
<keyword evidence="2" id="KW-0349">Heme</keyword>
<evidence type="ECO:0000256" key="2">
    <source>
        <dbReference type="RuleBase" id="RU000461"/>
    </source>
</evidence>
<dbReference type="Pfam" id="PF00067">
    <property type="entry name" value="p450"/>
    <property type="match status" value="1"/>
</dbReference>
<proteinExistence type="inferred from homology"/>
<dbReference type="InterPro" id="IPR017972">
    <property type="entry name" value="Cyt_P450_CS"/>
</dbReference>
<dbReference type="Gene3D" id="1.10.630.10">
    <property type="entry name" value="Cytochrome P450"/>
    <property type="match status" value="1"/>
</dbReference>
<dbReference type="PROSITE" id="PS00086">
    <property type="entry name" value="CYTOCHROME_P450"/>
    <property type="match status" value="1"/>
</dbReference>
<dbReference type="PRINTS" id="PR00359">
    <property type="entry name" value="BP450"/>
</dbReference>
<comment type="similarity">
    <text evidence="1 2">Belongs to the cytochrome P450 family.</text>
</comment>